<evidence type="ECO:0000256" key="7">
    <source>
        <dbReference type="SAM" id="MobiDB-lite"/>
    </source>
</evidence>
<reference evidence="8" key="2">
    <citation type="submission" date="2023-07" db="EMBL/GenBank/DDBJ databases">
        <authorList>
            <person name="Shen H."/>
        </authorList>
    </citation>
    <scope>NUCLEOTIDE SEQUENCE</scope>
    <source>
        <strain evidence="8">TNR-22</strain>
    </source>
</reference>
<gene>
    <name evidence="8" type="ORF">Q4481_12535</name>
</gene>
<feature type="region of interest" description="Disordered" evidence="7">
    <location>
        <begin position="25"/>
        <end position="52"/>
    </location>
</feature>
<organism evidence="8 9">
    <name type="scientific">Rhizobium alvei</name>
    <dbReference type="NCBI Taxonomy" id="1132659"/>
    <lineage>
        <taxon>Bacteria</taxon>
        <taxon>Pseudomonadati</taxon>
        <taxon>Pseudomonadota</taxon>
        <taxon>Alphaproteobacteria</taxon>
        <taxon>Hyphomicrobiales</taxon>
        <taxon>Rhizobiaceae</taxon>
        <taxon>Rhizobium/Agrobacterium group</taxon>
        <taxon>Rhizobium</taxon>
    </lineage>
</organism>
<keyword evidence="2" id="KW-0732">Signal</keyword>
<keyword evidence="6 8" id="KW-0449">Lipoprotein</keyword>
<dbReference type="Proteomes" id="UP001174932">
    <property type="component" value="Unassembled WGS sequence"/>
</dbReference>
<protein>
    <submittedName>
        <fullName evidence="8">Lipoprotein</fullName>
    </submittedName>
</protein>
<sequence>MSKQQILPVAALLATALLVSGCGRKGDFDTPKPASTDVTVKPGDPVQPKKRTVSDRPFFLDPLL</sequence>
<evidence type="ECO:0000256" key="5">
    <source>
        <dbReference type="ARBA" id="ARBA00023237"/>
    </source>
</evidence>
<keyword evidence="4" id="KW-0564">Palmitate</keyword>
<dbReference type="PROSITE" id="PS51257">
    <property type="entry name" value="PROKAR_LIPOPROTEIN"/>
    <property type="match status" value="1"/>
</dbReference>
<dbReference type="NCBIfam" id="NF047847">
    <property type="entry name" value="SS_mature_LptM"/>
    <property type="match status" value="1"/>
</dbReference>
<dbReference type="EMBL" id="JAUOZU010000008">
    <property type="protein sequence ID" value="MDO6964787.1"/>
    <property type="molecule type" value="Genomic_DNA"/>
</dbReference>
<comment type="caution">
    <text evidence="8">The sequence shown here is derived from an EMBL/GenBank/DDBJ whole genome shotgun (WGS) entry which is preliminary data.</text>
</comment>
<evidence type="ECO:0000256" key="3">
    <source>
        <dbReference type="ARBA" id="ARBA00023136"/>
    </source>
</evidence>
<accession>A0ABT8YM77</accession>
<proteinExistence type="predicted"/>
<reference evidence="8" key="1">
    <citation type="journal article" date="2015" name="Int. J. Syst. Evol. Microbiol.">
        <title>Rhizobium alvei sp. nov., isolated from a freshwater river.</title>
        <authorList>
            <person name="Sheu S.Y."/>
            <person name="Huang H.W."/>
            <person name="Young C.C."/>
            <person name="Chen W.M."/>
        </authorList>
    </citation>
    <scope>NUCLEOTIDE SEQUENCE</scope>
    <source>
        <strain evidence="8">TNR-22</strain>
    </source>
</reference>
<evidence type="ECO:0000256" key="6">
    <source>
        <dbReference type="ARBA" id="ARBA00023288"/>
    </source>
</evidence>
<keyword evidence="9" id="KW-1185">Reference proteome</keyword>
<evidence type="ECO:0000256" key="1">
    <source>
        <dbReference type="ARBA" id="ARBA00004459"/>
    </source>
</evidence>
<evidence type="ECO:0000256" key="2">
    <source>
        <dbReference type="ARBA" id="ARBA00022729"/>
    </source>
</evidence>
<keyword evidence="5" id="KW-0998">Cell outer membrane</keyword>
<evidence type="ECO:0000256" key="4">
    <source>
        <dbReference type="ARBA" id="ARBA00023139"/>
    </source>
</evidence>
<name>A0ABT8YM77_9HYPH</name>
<comment type="subcellular location">
    <subcellularLocation>
        <location evidence="1">Cell outer membrane</location>
        <topology evidence="1">Lipid-anchor</topology>
    </subcellularLocation>
</comment>
<dbReference type="InterPro" id="IPR032831">
    <property type="entry name" value="LptM_cons"/>
</dbReference>
<evidence type="ECO:0000313" key="9">
    <source>
        <dbReference type="Proteomes" id="UP001174932"/>
    </source>
</evidence>
<keyword evidence="3" id="KW-0472">Membrane</keyword>
<evidence type="ECO:0000313" key="8">
    <source>
        <dbReference type="EMBL" id="MDO6964787.1"/>
    </source>
</evidence>